<dbReference type="HOGENOM" id="CLU_115403_7_0_9"/>
<organism evidence="4 5">
    <name type="scientific">Ammonifex degensii (strain DSM 10501 / KC4)</name>
    <dbReference type="NCBI Taxonomy" id="429009"/>
    <lineage>
        <taxon>Bacteria</taxon>
        <taxon>Bacillati</taxon>
        <taxon>Bacillota</taxon>
        <taxon>Clostridia</taxon>
        <taxon>Thermoanaerobacterales</taxon>
        <taxon>Thermoanaerobacteraceae</taxon>
        <taxon>Ammonifex</taxon>
    </lineage>
</organism>
<dbReference type="EMBL" id="CP001785">
    <property type="protein sequence ID" value="ACX52001.1"/>
    <property type="molecule type" value="Genomic_DNA"/>
</dbReference>
<dbReference type="SUPFAM" id="SSF52091">
    <property type="entry name" value="SpoIIaa-like"/>
    <property type="match status" value="1"/>
</dbReference>
<proteinExistence type="inferred from homology"/>
<gene>
    <name evidence="4" type="ordered locus">Adeg_0861</name>
</gene>
<dbReference type="InterPro" id="IPR002645">
    <property type="entry name" value="STAS_dom"/>
</dbReference>
<feature type="domain" description="STAS" evidence="3">
    <location>
        <begin position="1"/>
        <end position="110"/>
    </location>
</feature>
<evidence type="ECO:0000313" key="4">
    <source>
        <dbReference type="EMBL" id="ACX52001.1"/>
    </source>
</evidence>
<sequence length="116" mass="12649">MVHFEYSGDMLLARLSGEIDLKVADALRRELEGALDRYPASFLVFDLSAVSFLDSTGLGVILGRYKRVAEAGGKVAFVGPLPQVKRVLELAGVLRFCPLFSSWEEARVSLRGEACG</sequence>
<dbReference type="NCBIfam" id="TIGR00377">
    <property type="entry name" value="ant_ant_sig"/>
    <property type="match status" value="1"/>
</dbReference>
<evidence type="ECO:0000256" key="2">
    <source>
        <dbReference type="RuleBase" id="RU003749"/>
    </source>
</evidence>
<evidence type="ECO:0000313" key="5">
    <source>
        <dbReference type="Proteomes" id="UP000002620"/>
    </source>
</evidence>
<dbReference type="KEGG" id="adg:Adeg_0861"/>
<dbReference type="CDD" id="cd07043">
    <property type="entry name" value="STAS_anti-anti-sigma_factors"/>
    <property type="match status" value="1"/>
</dbReference>
<dbReference type="PANTHER" id="PTHR33495">
    <property type="entry name" value="ANTI-SIGMA FACTOR ANTAGONIST TM_1081-RELATED-RELATED"/>
    <property type="match status" value="1"/>
</dbReference>
<dbReference type="InterPro" id="IPR036513">
    <property type="entry name" value="STAS_dom_sf"/>
</dbReference>
<dbReference type="PANTHER" id="PTHR33495:SF2">
    <property type="entry name" value="ANTI-SIGMA FACTOR ANTAGONIST TM_1081-RELATED"/>
    <property type="match status" value="1"/>
</dbReference>
<dbReference type="InterPro" id="IPR003658">
    <property type="entry name" value="Anti-sigma_ant"/>
</dbReference>
<accession>C9RCM4</accession>
<dbReference type="PROSITE" id="PS50801">
    <property type="entry name" value="STAS"/>
    <property type="match status" value="1"/>
</dbReference>
<dbReference type="Pfam" id="PF01740">
    <property type="entry name" value="STAS"/>
    <property type="match status" value="1"/>
</dbReference>
<evidence type="ECO:0000256" key="1">
    <source>
        <dbReference type="ARBA" id="ARBA00009013"/>
    </source>
</evidence>
<dbReference type="STRING" id="429009.Adeg_0861"/>
<dbReference type="AlphaFoldDB" id="C9RCM4"/>
<keyword evidence="5" id="KW-1185">Reference proteome</keyword>
<dbReference type="eggNOG" id="COG1366">
    <property type="taxonomic scope" value="Bacteria"/>
</dbReference>
<dbReference type="Gene3D" id="3.30.750.24">
    <property type="entry name" value="STAS domain"/>
    <property type="match status" value="1"/>
</dbReference>
<reference evidence="4 5" key="1">
    <citation type="submission" date="2009-10" db="EMBL/GenBank/DDBJ databases">
        <title>Complete sequence of chromosome of Ammonifex degensii KC4.</title>
        <authorList>
            <consortium name="US DOE Joint Genome Institute"/>
            <person name="Kerfeld C."/>
            <person name="Goodner B."/>
            <person name="Huber H."/>
            <person name="Stetter K."/>
            <person name="Lucas S."/>
            <person name="Copeland A."/>
            <person name="Lapidus A."/>
            <person name="Glavina del Rio T."/>
            <person name="Dalin E."/>
            <person name="Tice H."/>
            <person name="Bruce D."/>
            <person name="Goodwin L."/>
            <person name="Pitluck S."/>
            <person name="Saunders E."/>
            <person name="Brettin T."/>
            <person name="Detter J.C."/>
            <person name="Han C."/>
            <person name="Larimer F."/>
            <person name="Land M."/>
            <person name="Hauser L."/>
            <person name="Kyrpides N."/>
            <person name="Ovchinnikova G."/>
            <person name="Richardson P."/>
        </authorList>
    </citation>
    <scope>NUCLEOTIDE SEQUENCE [LARGE SCALE GENOMIC DNA]</scope>
    <source>
        <strain evidence="5">DSM 10501 / KC4</strain>
    </source>
</reference>
<comment type="similarity">
    <text evidence="1 2">Belongs to the anti-sigma-factor antagonist family.</text>
</comment>
<protein>
    <recommendedName>
        <fullName evidence="2">Anti-sigma factor antagonist</fullName>
    </recommendedName>
</protein>
<name>C9RCM4_AMMDK</name>
<dbReference type="GO" id="GO:0043856">
    <property type="term" value="F:anti-sigma factor antagonist activity"/>
    <property type="evidence" value="ECO:0007669"/>
    <property type="project" value="InterPro"/>
</dbReference>
<evidence type="ECO:0000259" key="3">
    <source>
        <dbReference type="PROSITE" id="PS50801"/>
    </source>
</evidence>
<dbReference type="Proteomes" id="UP000002620">
    <property type="component" value="Chromosome"/>
</dbReference>